<gene>
    <name evidence="1" type="ORF">Esi_0056_0082</name>
</gene>
<organism evidence="1 2">
    <name type="scientific">Ectocarpus siliculosus</name>
    <name type="common">Brown alga</name>
    <name type="synonym">Conferva siliculosa</name>
    <dbReference type="NCBI Taxonomy" id="2880"/>
    <lineage>
        <taxon>Eukaryota</taxon>
        <taxon>Sar</taxon>
        <taxon>Stramenopiles</taxon>
        <taxon>Ochrophyta</taxon>
        <taxon>PX clade</taxon>
        <taxon>Phaeophyceae</taxon>
        <taxon>Ectocarpales</taxon>
        <taxon>Ectocarpaceae</taxon>
        <taxon>Ectocarpus</taxon>
    </lineage>
</organism>
<dbReference type="Proteomes" id="UP000002630">
    <property type="component" value="Linkage Group LG10"/>
</dbReference>
<dbReference type="EMBL" id="FN648774">
    <property type="protein sequence ID" value="CBN74889.1"/>
    <property type="molecule type" value="Genomic_DNA"/>
</dbReference>
<reference evidence="1 2" key="1">
    <citation type="journal article" date="2010" name="Nature">
        <title>The Ectocarpus genome and the independent evolution of multicellularity in brown algae.</title>
        <authorList>
            <person name="Cock J.M."/>
            <person name="Sterck L."/>
            <person name="Rouze P."/>
            <person name="Scornet D."/>
            <person name="Allen A.E."/>
            <person name="Amoutzias G."/>
            <person name="Anthouard V."/>
            <person name="Artiguenave F."/>
            <person name="Aury J.M."/>
            <person name="Badger J.H."/>
            <person name="Beszteri B."/>
            <person name="Billiau K."/>
            <person name="Bonnet E."/>
            <person name="Bothwell J.H."/>
            <person name="Bowler C."/>
            <person name="Boyen C."/>
            <person name="Brownlee C."/>
            <person name="Carrano C.J."/>
            <person name="Charrier B."/>
            <person name="Cho G.Y."/>
            <person name="Coelho S.M."/>
            <person name="Collen J."/>
            <person name="Corre E."/>
            <person name="Da Silva C."/>
            <person name="Delage L."/>
            <person name="Delaroque N."/>
            <person name="Dittami S.M."/>
            <person name="Doulbeau S."/>
            <person name="Elias M."/>
            <person name="Farnham G."/>
            <person name="Gachon C.M."/>
            <person name="Gschloessl B."/>
            <person name="Heesch S."/>
            <person name="Jabbari K."/>
            <person name="Jubin C."/>
            <person name="Kawai H."/>
            <person name="Kimura K."/>
            <person name="Kloareg B."/>
            <person name="Kupper F.C."/>
            <person name="Lang D."/>
            <person name="Le Bail A."/>
            <person name="Leblanc C."/>
            <person name="Lerouge P."/>
            <person name="Lohr M."/>
            <person name="Lopez P.J."/>
            <person name="Martens C."/>
            <person name="Maumus F."/>
            <person name="Michel G."/>
            <person name="Miranda-Saavedra D."/>
            <person name="Morales J."/>
            <person name="Moreau H."/>
            <person name="Motomura T."/>
            <person name="Nagasato C."/>
            <person name="Napoli C.A."/>
            <person name="Nelson D.R."/>
            <person name="Nyvall-Collen P."/>
            <person name="Peters A.F."/>
            <person name="Pommier C."/>
            <person name="Potin P."/>
            <person name="Poulain J."/>
            <person name="Quesneville H."/>
            <person name="Read B."/>
            <person name="Rensing S.A."/>
            <person name="Ritter A."/>
            <person name="Rousvoal S."/>
            <person name="Samanta M."/>
            <person name="Samson G."/>
            <person name="Schroeder D.C."/>
            <person name="Segurens B."/>
            <person name="Strittmatter M."/>
            <person name="Tonon T."/>
            <person name="Tregear J.W."/>
            <person name="Valentin K."/>
            <person name="von Dassow P."/>
            <person name="Yamagishi T."/>
            <person name="Van de Peer Y."/>
            <person name="Wincker P."/>
        </authorList>
    </citation>
    <scope>NUCLEOTIDE SEQUENCE [LARGE SCALE GENOMIC DNA]</scope>
    <source>
        <strain evidence="2">Ec32 / CCAP1310/4</strain>
    </source>
</reference>
<evidence type="ECO:0000313" key="2">
    <source>
        <dbReference type="Proteomes" id="UP000002630"/>
    </source>
</evidence>
<accession>D8LPZ7</accession>
<evidence type="ECO:0000313" key="1">
    <source>
        <dbReference type="EMBL" id="CBN74889.1"/>
    </source>
</evidence>
<dbReference type="InParanoid" id="D8LPZ7"/>
<protein>
    <submittedName>
        <fullName evidence="1">Uncharacterized protein</fullName>
    </submittedName>
</protein>
<name>D8LPZ7_ECTSI</name>
<dbReference type="AlphaFoldDB" id="D8LPZ7"/>
<dbReference type="EMBL" id="FN649735">
    <property type="protein sequence ID" value="CBN74889.1"/>
    <property type="molecule type" value="Genomic_DNA"/>
</dbReference>
<sequence>MRGGRRVSGTYGLEACARRNSNRWPPKTCCSCFAPTAKASSTAAAPRRKAALKRRT</sequence>
<keyword evidence="2" id="KW-1185">Reference proteome</keyword>
<proteinExistence type="predicted"/>